<reference evidence="1 2" key="1">
    <citation type="submission" date="2019-03" db="EMBL/GenBank/DDBJ databases">
        <title>Single cell metagenomics reveals metabolic interactions within the superorganism composed of flagellate Streblomastix strix and complex community of Bacteroidetes bacteria on its surface.</title>
        <authorList>
            <person name="Treitli S.C."/>
            <person name="Kolisko M."/>
            <person name="Husnik F."/>
            <person name="Keeling P."/>
            <person name="Hampl V."/>
        </authorList>
    </citation>
    <scope>NUCLEOTIDE SEQUENCE [LARGE SCALE GENOMIC DNA]</scope>
    <source>
        <strain evidence="1">ST1C</strain>
    </source>
</reference>
<sequence>GEEEGLGDQVGVGY</sequence>
<gene>
    <name evidence="1" type="ORF">EZS28_025008</name>
</gene>
<comment type="caution">
    <text evidence="1">The sequence shown here is derived from an EMBL/GenBank/DDBJ whole genome shotgun (WGS) entry which is preliminary data.</text>
</comment>
<evidence type="ECO:0000313" key="1">
    <source>
        <dbReference type="EMBL" id="KAA6379464.1"/>
    </source>
</evidence>
<protein>
    <submittedName>
        <fullName evidence="1">Uncharacterized protein</fullName>
    </submittedName>
</protein>
<feature type="non-terminal residue" evidence="1">
    <location>
        <position position="1"/>
    </location>
</feature>
<proteinExistence type="predicted"/>
<name>A0A5J4VAU2_9EUKA</name>
<dbReference type="EMBL" id="SNRW01008477">
    <property type="protein sequence ID" value="KAA6379464.1"/>
    <property type="molecule type" value="Genomic_DNA"/>
</dbReference>
<organism evidence="1 2">
    <name type="scientific">Streblomastix strix</name>
    <dbReference type="NCBI Taxonomy" id="222440"/>
    <lineage>
        <taxon>Eukaryota</taxon>
        <taxon>Metamonada</taxon>
        <taxon>Preaxostyla</taxon>
        <taxon>Oxymonadida</taxon>
        <taxon>Streblomastigidae</taxon>
        <taxon>Streblomastix</taxon>
    </lineage>
</organism>
<dbReference type="Proteomes" id="UP000324800">
    <property type="component" value="Unassembled WGS sequence"/>
</dbReference>
<accession>A0A5J4VAU2</accession>
<evidence type="ECO:0000313" key="2">
    <source>
        <dbReference type="Proteomes" id="UP000324800"/>
    </source>
</evidence>